<dbReference type="RefSeq" id="WP_145713310.1">
    <property type="nucleotide sequence ID" value="NZ_BAAAFY010000001.1"/>
</dbReference>
<comment type="caution">
    <text evidence="2">The sequence shown here is derived from an EMBL/GenBank/DDBJ whole genome shotgun (WGS) entry which is preliminary data.</text>
</comment>
<dbReference type="OrthoDB" id="672994at2"/>
<evidence type="ECO:0000313" key="3">
    <source>
        <dbReference type="Proteomes" id="UP000316778"/>
    </source>
</evidence>
<dbReference type="AlphaFoldDB" id="A0A562T419"/>
<protein>
    <submittedName>
        <fullName evidence="2">Uncharacterized protein</fullName>
    </submittedName>
</protein>
<feature type="transmembrane region" description="Helical" evidence="1">
    <location>
        <begin position="31"/>
        <end position="49"/>
    </location>
</feature>
<organism evidence="2 3">
    <name type="scientific">Chitinophaga japonensis</name>
    <name type="common">Flexibacter japonensis</name>
    <dbReference type="NCBI Taxonomy" id="104662"/>
    <lineage>
        <taxon>Bacteria</taxon>
        <taxon>Pseudomonadati</taxon>
        <taxon>Bacteroidota</taxon>
        <taxon>Chitinophagia</taxon>
        <taxon>Chitinophagales</taxon>
        <taxon>Chitinophagaceae</taxon>
        <taxon>Chitinophaga</taxon>
    </lineage>
</organism>
<keyword evidence="1" id="KW-1133">Transmembrane helix</keyword>
<keyword evidence="3" id="KW-1185">Reference proteome</keyword>
<keyword evidence="1" id="KW-0472">Membrane</keyword>
<dbReference type="EMBL" id="VLLG01000003">
    <property type="protein sequence ID" value="TWI88242.1"/>
    <property type="molecule type" value="Genomic_DNA"/>
</dbReference>
<evidence type="ECO:0000313" key="2">
    <source>
        <dbReference type="EMBL" id="TWI88242.1"/>
    </source>
</evidence>
<keyword evidence="1" id="KW-0812">Transmembrane</keyword>
<feature type="transmembrane region" description="Helical" evidence="1">
    <location>
        <begin position="128"/>
        <end position="145"/>
    </location>
</feature>
<gene>
    <name evidence="2" type="ORF">LX66_2327</name>
</gene>
<proteinExistence type="predicted"/>
<feature type="transmembrane region" description="Helical" evidence="1">
    <location>
        <begin position="69"/>
        <end position="89"/>
    </location>
</feature>
<sequence length="152" mass="17766">MREISDSIFDEQFLAEVLIRRRRLMPLALKIYVWIYMIVSGLGLLLFSIGIADMGTWQMMVNVTSPGFMLGPALFLFGGMFLLNLFIWLEKRWSILWTLAITGFTILILFITKFPFIDGTSPVYSKPYIWVTVIAIPYLVMLWRIKDKWERG</sequence>
<evidence type="ECO:0000256" key="1">
    <source>
        <dbReference type="SAM" id="Phobius"/>
    </source>
</evidence>
<reference evidence="2 3" key="1">
    <citation type="journal article" date="2013" name="Stand. Genomic Sci.">
        <title>Genomic Encyclopedia of Type Strains, Phase I: The one thousand microbial genomes (KMG-I) project.</title>
        <authorList>
            <person name="Kyrpides N.C."/>
            <person name="Woyke T."/>
            <person name="Eisen J.A."/>
            <person name="Garrity G."/>
            <person name="Lilburn T.G."/>
            <person name="Beck B.J."/>
            <person name="Whitman W.B."/>
            <person name="Hugenholtz P."/>
            <person name="Klenk H.P."/>
        </authorList>
    </citation>
    <scope>NUCLEOTIDE SEQUENCE [LARGE SCALE GENOMIC DNA]</scope>
    <source>
        <strain evidence="2 3">DSM 13484</strain>
    </source>
</reference>
<dbReference type="Proteomes" id="UP000316778">
    <property type="component" value="Unassembled WGS sequence"/>
</dbReference>
<name>A0A562T419_CHIJA</name>
<feature type="transmembrane region" description="Helical" evidence="1">
    <location>
        <begin position="96"/>
        <end position="116"/>
    </location>
</feature>
<accession>A0A562T419</accession>